<feature type="domain" description="PIN" evidence="6">
    <location>
        <begin position="155"/>
        <end position="277"/>
    </location>
</feature>
<evidence type="ECO:0000256" key="4">
    <source>
        <dbReference type="ARBA" id="ARBA00022842"/>
    </source>
</evidence>
<evidence type="ECO:0000256" key="5">
    <source>
        <dbReference type="SAM" id="MobiDB-lite"/>
    </source>
</evidence>
<evidence type="ECO:0000256" key="2">
    <source>
        <dbReference type="ARBA" id="ARBA00022723"/>
    </source>
</evidence>
<dbReference type="EMBL" id="JAUSYA010000001">
    <property type="protein sequence ID" value="MDQ0686273.1"/>
    <property type="molecule type" value="Genomic_DNA"/>
</dbReference>
<dbReference type="Pfam" id="PF13638">
    <property type="entry name" value="PIN_4"/>
    <property type="match status" value="1"/>
</dbReference>
<evidence type="ECO:0000313" key="8">
    <source>
        <dbReference type="Proteomes" id="UP001243364"/>
    </source>
</evidence>
<evidence type="ECO:0000256" key="1">
    <source>
        <dbReference type="ARBA" id="ARBA00022722"/>
    </source>
</evidence>
<name>A0ABU0Q6H3_STRAH</name>
<evidence type="ECO:0000259" key="6">
    <source>
        <dbReference type="Pfam" id="PF13638"/>
    </source>
</evidence>
<keyword evidence="4" id="KW-0460">Magnesium</keyword>
<evidence type="ECO:0000256" key="3">
    <source>
        <dbReference type="ARBA" id="ARBA00022801"/>
    </source>
</evidence>
<dbReference type="InterPro" id="IPR002716">
    <property type="entry name" value="PIN_dom"/>
</dbReference>
<gene>
    <name evidence="7" type="ORF">QFZ56_005236</name>
</gene>
<dbReference type="Gene3D" id="3.40.50.1010">
    <property type="entry name" value="5'-nuclease"/>
    <property type="match status" value="1"/>
</dbReference>
<organism evidence="7 8">
    <name type="scientific">Streptomyces achromogenes</name>
    <dbReference type="NCBI Taxonomy" id="67255"/>
    <lineage>
        <taxon>Bacteria</taxon>
        <taxon>Bacillati</taxon>
        <taxon>Actinomycetota</taxon>
        <taxon>Actinomycetes</taxon>
        <taxon>Kitasatosporales</taxon>
        <taxon>Streptomycetaceae</taxon>
        <taxon>Streptomyces</taxon>
    </lineage>
</organism>
<comment type="caution">
    <text evidence="7">The sequence shown here is derived from an EMBL/GenBank/DDBJ whole genome shotgun (WGS) entry which is preliminary data.</text>
</comment>
<sequence length="316" mass="35183">MLISPRPGADRLNIRKVLSGVHTTAQNLQGHYDNAFEGLMAYLEWATDSARLLRSQVSDRDLEQLVFTPRYKVLLASCGTLAGPAQTRLVNGLVQLEVVERIEAFGAAVDALDTRISRWNMREAFVVADSSFYIQNDVKLADVDLHAILDVQPWEFVRLLFPIVVVDELDDLKDTSKQRGRWRAAHTLGRLDEVLDGHTHGFLHEGVYTPKDGETRGRVNVEIVLDPPGHVRLDRNDDEIIDRTVAIQGLAGRDVRFLTCDTSQHTRARTAGLKVIKVATKDPGPEPDWSAQDKPGTGTRAQRRARQAEGEPPTTG</sequence>
<reference evidence="7 8" key="1">
    <citation type="submission" date="2023-07" db="EMBL/GenBank/DDBJ databases">
        <title>Comparative genomics of wheat-associated soil bacteria to identify genetic determinants of phenazine resistance.</title>
        <authorList>
            <person name="Mouncey N."/>
        </authorList>
    </citation>
    <scope>NUCLEOTIDE SEQUENCE [LARGE SCALE GENOMIC DNA]</scope>
    <source>
        <strain evidence="7 8">W4I19-2</strain>
    </source>
</reference>
<feature type="region of interest" description="Disordered" evidence="5">
    <location>
        <begin position="279"/>
        <end position="316"/>
    </location>
</feature>
<keyword evidence="2" id="KW-0479">Metal-binding</keyword>
<proteinExistence type="predicted"/>
<keyword evidence="8" id="KW-1185">Reference proteome</keyword>
<accession>A0ABU0Q6H3</accession>
<evidence type="ECO:0000313" key="7">
    <source>
        <dbReference type="EMBL" id="MDQ0686273.1"/>
    </source>
</evidence>
<protein>
    <submittedName>
        <fullName evidence="7">rRNA-processing protein FCF1</fullName>
    </submittedName>
</protein>
<dbReference type="RefSeq" id="WP_307045927.1">
    <property type="nucleotide sequence ID" value="NZ_JAUSYA010000001.1"/>
</dbReference>
<keyword evidence="1" id="KW-0540">Nuclease</keyword>
<keyword evidence="3" id="KW-0378">Hydrolase</keyword>
<dbReference type="Proteomes" id="UP001243364">
    <property type="component" value="Unassembled WGS sequence"/>
</dbReference>